<dbReference type="AlphaFoldDB" id="A0A7J8GKR5"/>
<dbReference type="EMBL" id="JACASF010000009">
    <property type="protein sequence ID" value="KAF6460520.1"/>
    <property type="molecule type" value="Genomic_DNA"/>
</dbReference>
<sequence length="313" mass="34239">MIPWFDSSKPDERRRLSQRDLQSFQFHSLTRKILLPWLWSPVGCRRLPLGRAWAPAGPRSASPEGTPQLAPGPRESSDPPGLRSPSLALLCPSQRPLVLGLAGLHDFLSPSLRLLSVGDTSGFSGAGSQILVPSFAGRANAWVVLGDACRELWVPGWQSGLLRRRGGPRLPRRTPRRRRFSVRRAQQDLLVPIVQSNKTPFPGLKCPLLLVFHCALTTGSGRDFGFSIFEQQRSPRSNYQFNGADDHQNKENYTGRPLVLEGDGFPVLQCGPSQTSPDAPAGPSKPNRTGNAFCVRASAGATLLTASLSCREY</sequence>
<protein>
    <submittedName>
        <fullName evidence="2">Uncharacterized protein</fullName>
    </submittedName>
</protein>
<evidence type="ECO:0000313" key="3">
    <source>
        <dbReference type="Proteomes" id="UP000550707"/>
    </source>
</evidence>
<dbReference type="Proteomes" id="UP000550707">
    <property type="component" value="Unassembled WGS sequence"/>
</dbReference>
<proteinExistence type="predicted"/>
<organism evidence="2 3">
    <name type="scientific">Molossus molossus</name>
    <name type="common">Pallas' mastiff bat</name>
    <name type="synonym">Vespertilio molossus</name>
    <dbReference type="NCBI Taxonomy" id="27622"/>
    <lineage>
        <taxon>Eukaryota</taxon>
        <taxon>Metazoa</taxon>
        <taxon>Chordata</taxon>
        <taxon>Craniata</taxon>
        <taxon>Vertebrata</taxon>
        <taxon>Euteleostomi</taxon>
        <taxon>Mammalia</taxon>
        <taxon>Eutheria</taxon>
        <taxon>Laurasiatheria</taxon>
        <taxon>Chiroptera</taxon>
        <taxon>Yangochiroptera</taxon>
        <taxon>Molossidae</taxon>
        <taxon>Molossus</taxon>
    </lineage>
</organism>
<gene>
    <name evidence="2" type="ORF">HJG59_011435</name>
</gene>
<evidence type="ECO:0000256" key="1">
    <source>
        <dbReference type="SAM" id="MobiDB-lite"/>
    </source>
</evidence>
<accession>A0A7J8GKR5</accession>
<name>A0A7J8GKR5_MOLMO</name>
<reference evidence="2 3" key="1">
    <citation type="journal article" date="2020" name="Nature">
        <title>Six reference-quality genomes reveal evolution of bat adaptations.</title>
        <authorList>
            <person name="Jebb D."/>
            <person name="Huang Z."/>
            <person name="Pippel M."/>
            <person name="Hughes G.M."/>
            <person name="Lavrichenko K."/>
            <person name="Devanna P."/>
            <person name="Winkler S."/>
            <person name="Jermiin L.S."/>
            <person name="Skirmuntt E.C."/>
            <person name="Katzourakis A."/>
            <person name="Burkitt-Gray L."/>
            <person name="Ray D.A."/>
            <person name="Sullivan K.A.M."/>
            <person name="Roscito J.G."/>
            <person name="Kirilenko B.M."/>
            <person name="Davalos L.M."/>
            <person name="Corthals A.P."/>
            <person name="Power M.L."/>
            <person name="Jones G."/>
            <person name="Ransome R.D."/>
            <person name="Dechmann D.K.N."/>
            <person name="Locatelli A.G."/>
            <person name="Puechmaille S.J."/>
            <person name="Fedrigo O."/>
            <person name="Jarvis E.D."/>
            <person name="Hiller M."/>
            <person name="Vernes S.C."/>
            <person name="Myers E.W."/>
            <person name="Teeling E.C."/>
        </authorList>
    </citation>
    <scope>NUCLEOTIDE SEQUENCE [LARGE SCALE GENOMIC DNA]</scope>
    <source>
        <strain evidence="2">MMolMol1</strain>
        <tissue evidence="2">Muscle</tissue>
    </source>
</reference>
<comment type="caution">
    <text evidence="2">The sequence shown here is derived from an EMBL/GenBank/DDBJ whole genome shotgun (WGS) entry which is preliminary data.</text>
</comment>
<feature type="region of interest" description="Disordered" evidence="1">
    <location>
        <begin position="55"/>
        <end position="85"/>
    </location>
</feature>
<evidence type="ECO:0000313" key="2">
    <source>
        <dbReference type="EMBL" id="KAF6460520.1"/>
    </source>
</evidence>
<keyword evidence="3" id="KW-1185">Reference proteome</keyword>
<dbReference type="InParanoid" id="A0A7J8GKR5"/>